<dbReference type="GO" id="GO:0000976">
    <property type="term" value="F:transcription cis-regulatory region binding"/>
    <property type="evidence" value="ECO:0007669"/>
    <property type="project" value="TreeGrafter"/>
</dbReference>
<evidence type="ECO:0000259" key="5">
    <source>
        <dbReference type="PROSITE" id="PS50931"/>
    </source>
</evidence>
<dbReference type="AlphaFoldDB" id="A0A255H334"/>
<evidence type="ECO:0000313" key="7">
    <source>
        <dbReference type="Proteomes" id="UP000216311"/>
    </source>
</evidence>
<evidence type="ECO:0000256" key="2">
    <source>
        <dbReference type="ARBA" id="ARBA00023015"/>
    </source>
</evidence>
<dbReference type="EMBL" id="NMVQ01000012">
    <property type="protein sequence ID" value="OYO21997.1"/>
    <property type="molecule type" value="Genomic_DNA"/>
</dbReference>
<evidence type="ECO:0000256" key="1">
    <source>
        <dbReference type="ARBA" id="ARBA00009437"/>
    </source>
</evidence>
<gene>
    <name evidence="6" type="ORF">CGZ93_08725</name>
</gene>
<dbReference type="PROSITE" id="PS50931">
    <property type="entry name" value="HTH_LYSR"/>
    <property type="match status" value="1"/>
</dbReference>
<dbReference type="SUPFAM" id="SSF46785">
    <property type="entry name" value="Winged helix' DNA-binding domain"/>
    <property type="match status" value="1"/>
</dbReference>
<dbReference type="OrthoDB" id="9808620at2"/>
<protein>
    <submittedName>
        <fullName evidence="6">LysR family transcriptional regulator</fullName>
    </submittedName>
</protein>
<keyword evidence="4" id="KW-0804">Transcription</keyword>
<sequence>MSRRSEWPDLSTVELLVAVADHGSLGAGARAVGMAQPNASRSLRRLEAWAGVPLLERHPRGARPTPAGLQLATEGRQLLARASEFTRSLEGLVTAESLLVAASQTISECLAGAWLAELYAEHPAIEVGLQVCNSDQVTARVLRGQVRLGFIESGRVDPRLQSSIVAADRLVVLVAPEHPWARRARPLDPTDLARTPLAVREPGSGTREVLERQLAGHDLARPAIELTSNAALLGAVAADLAPAVISELAAAAALAAGQVVSVPVRGLNLTRRLHAVWVARLQGVAYDLVRIAAATGTPPPRRTG</sequence>
<comment type="similarity">
    <text evidence="1">Belongs to the LysR transcriptional regulatory family.</text>
</comment>
<keyword evidence="7" id="KW-1185">Reference proteome</keyword>
<dbReference type="RefSeq" id="WP_094363740.1">
    <property type="nucleotide sequence ID" value="NZ_NMVQ01000012.1"/>
</dbReference>
<dbReference type="GO" id="GO:0003700">
    <property type="term" value="F:DNA-binding transcription factor activity"/>
    <property type="evidence" value="ECO:0007669"/>
    <property type="project" value="InterPro"/>
</dbReference>
<keyword evidence="2" id="KW-0805">Transcription regulation</keyword>
<dbReference type="PANTHER" id="PTHR30126:SF39">
    <property type="entry name" value="HTH-TYPE TRANSCRIPTIONAL REGULATOR CYSL"/>
    <property type="match status" value="1"/>
</dbReference>
<dbReference type="Gene3D" id="1.10.10.10">
    <property type="entry name" value="Winged helix-like DNA-binding domain superfamily/Winged helix DNA-binding domain"/>
    <property type="match status" value="1"/>
</dbReference>
<dbReference type="Pfam" id="PF00126">
    <property type="entry name" value="HTH_1"/>
    <property type="match status" value="1"/>
</dbReference>
<organism evidence="6 7">
    <name type="scientific">Enemella dayhoffiae</name>
    <dbReference type="NCBI Taxonomy" id="2016507"/>
    <lineage>
        <taxon>Bacteria</taxon>
        <taxon>Bacillati</taxon>
        <taxon>Actinomycetota</taxon>
        <taxon>Actinomycetes</taxon>
        <taxon>Propionibacteriales</taxon>
        <taxon>Propionibacteriaceae</taxon>
        <taxon>Enemella</taxon>
    </lineage>
</organism>
<dbReference type="Gene3D" id="3.40.190.10">
    <property type="entry name" value="Periplasmic binding protein-like II"/>
    <property type="match status" value="2"/>
</dbReference>
<dbReference type="Pfam" id="PF03466">
    <property type="entry name" value="LysR_substrate"/>
    <property type="match status" value="1"/>
</dbReference>
<evidence type="ECO:0000256" key="3">
    <source>
        <dbReference type="ARBA" id="ARBA00023125"/>
    </source>
</evidence>
<accession>A0A255H334</accession>
<evidence type="ECO:0000313" key="6">
    <source>
        <dbReference type="EMBL" id="OYO21997.1"/>
    </source>
</evidence>
<dbReference type="InterPro" id="IPR005119">
    <property type="entry name" value="LysR_subst-bd"/>
</dbReference>
<feature type="domain" description="HTH lysR-type" evidence="5">
    <location>
        <begin position="8"/>
        <end position="65"/>
    </location>
</feature>
<proteinExistence type="inferred from homology"/>
<keyword evidence="3" id="KW-0238">DNA-binding</keyword>
<evidence type="ECO:0000256" key="4">
    <source>
        <dbReference type="ARBA" id="ARBA00023163"/>
    </source>
</evidence>
<name>A0A255H334_9ACTN</name>
<dbReference type="InterPro" id="IPR036390">
    <property type="entry name" value="WH_DNA-bd_sf"/>
</dbReference>
<reference evidence="6 7" key="1">
    <citation type="submission" date="2017-07" db="EMBL/GenBank/DDBJ databases">
        <title>Draft whole genome sequences of clinical Proprionibacteriaceae strains.</title>
        <authorList>
            <person name="Bernier A.-M."/>
            <person name="Bernard K."/>
            <person name="Domingo M.-C."/>
        </authorList>
    </citation>
    <scope>NUCLEOTIDE SEQUENCE [LARGE SCALE GENOMIC DNA]</scope>
    <source>
        <strain evidence="6 7">NML 130396</strain>
    </source>
</reference>
<dbReference type="SUPFAM" id="SSF53850">
    <property type="entry name" value="Periplasmic binding protein-like II"/>
    <property type="match status" value="1"/>
</dbReference>
<dbReference type="InterPro" id="IPR000847">
    <property type="entry name" value="LysR_HTH_N"/>
</dbReference>
<dbReference type="Proteomes" id="UP000216311">
    <property type="component" value="Unassembled WGS sequence"/>
</dbReference>
<dbReference type="PANTHER" id="PTHR30126">
    <property type="entry name" value="HTH-TYPE TRANSCRIPTIONAL REGULATOR"/>
    <property type="match status" value="1"/>
</dbReference>
<comment type="caution">
    <text evidence="6">The sequence shown here is derived from an EMBL/GenBank/DDBJ whole genome shotgun (WGS) entry which is preliminary data.</text>
</comment>
<dbReference type="InterPro" id="IPR036388">
    <property type="entry name" value="WH-like_DNA-bd_sf"/>
</dbReference>